<dbReference type="Proteomes" id="UP000015103">
    <property type="component" value="Unassembled WGS sequence"/>
</dbReference>
<reference evidence="1" key="1">
    <citation type="submission" date="2015-05" db="UniProtKB">
        <authorList>
            <consortium name="EnsemblMetazoa"/>
        </authorList>
    </citation>
    <scope>IDENTIFICATION</scope>
</reference>
<sequence length="180" mass="20170">MSDTEGTINDNNMAIKVQFLTDKLSSLALAHVPPAEGRHQFGGPTHSTQGQSAVLSLLRCPRATELLPCTGHHPHYVQTTNAANGQLTLKENSGQGGPQLLARIQHFLTHRHALNLEKPFPDKGCRKQVEKLRVGKLRRLRITLTELRNQRKTKEQFTCSKLGLPMVTDINSRDLDQFRH</sequence>
<dbReference type="EnsemblMetazoa" id="RPRC007625-RA">
    <property type="protein sequence ID" value="RPRC007625-PA"/>
    <property type="gene ID" value="RPRC007625"/>
</dbReference>
<keyword evidence="2" id="KW-1185">Reference proteome</keyword>
<dbReference type="HOGENOM" id="CLU_1498116_0_0_1"/>
<dbReference type="InParanoid" id="T1HUA5"/>
<evidence type="ECO:0000313" key="2">
    <source>
        <dbReference type="Proteomes" id="UP000015103"/>
    </source>
</evidence>
<protein>
    <submittedName>
        <fullName evidence="1">Uncharacterized protein</fullName>
    </submittedName>
</protein>
<proteinExistence type="predicted"/>
<dbReference type="VEuPathDB" id="VectorBase:RPRC007625"/>
<dbReference type="EMBL" id="ACPB03016212">
    <property type="status" value="NOT_ANNOTATED_CDS"/>
    <property type="molecule type" value="Genomic_DNA"/>
</dbReference>
<accession>T1HUA5</accession>
<name>T1HUA5_RHOPR</name>
<evidence type="ECO:0000313" key="1">
    <source>
        <dbReference type="EnsemblMetazoa" id="RPRC007625-PA"/>
    </source>
</evidence>
<dbReference type="AlphaFoldDB" id="T1HUA5"/>
<organism evidence="1 2">
    <name type="scientific">Rhodnius prolixus</name>
    <name type="common">Triatomid bug</name>
    <dbReference type="NCBI Taxonomy" id="13249"/>
    <lineage>
        <taxon>Eukaryota</taxon>
        <taxon>Metazoa</taxon>
        <taxon>Ecdysozoa</taxon>
        <taxon>Arthropoda</taxon>
        <taxon>Hexapoda</taxon>
        <taxon>Insecta</taxon>
        <taxon>Pterygota</taxon>
        <taxon>Neoptera</taxon>
        <taxon>Paraneoptera</taxon>
        <taxon>Hemiptera</taxon>
        <taxon>Heteroptera</taxon>
        <taxon>Panheteroptera</taxon>
        <taxon>Cimicomorpha</taxon>
        <taxon>Reduviidae</taxon>
        <taxon>Triatominae</taxon>
        <taxon>Rhodnius</taxon>
    </lineage>
</organism>